<dbReference type="AlphaFoldDB" id="A0A8J2W1D6"/>
<keyword evidence="2" id="KW-0732">Signal</keyword>
<dbReference type="InterPro" id="IPR003892">
    <property type="entry name" value="CUE"/>
</dbReference>
<protein>
    <submittedName>
        <fullName evidence="4">(African queen) hypothetical protein</fullName>
    </submittedName>
</protein>
<dbReference type="CDD" id="cd14421">
    <property type="entry name" value="CUE_AMFR"/>
    <property type="match status" value="1"/>
</dbReference>
<sequence length="180" mass="19158">MVYACGVWAVAVCVLLACCLLPRLTSSWSVSGSRYVSWLPSFSVEVTRVRDAPPLDDMADQVLAVFPQYGREAVMADLARSRSADVTVHNILEGRLPPPPPPPPAPAHAPPPAIVAPIHTHTTHLGQHSTEGFSSVAAEREDTLRRRKEALLAAARRRYLERRAGGAGGGGGARAAHTAS</sequence>
<keyword evidence="5" id="KW-1185">Reference proteome</keyword>
<name>A0A8J2W1D6_9NEOP</name>
<dbReference type="SMART" id="SM00546">
    <property type="entry name" value="CUE"/>
    <property type="match status" value="1"/>
</dbReference>
<evidence type="ECO:0000256" key="2">
    <source>
        <dbReference type="SAM" id="SignalP"/>
    </source>
</evidence>
<dbReference type="PROSITE" id="PS51140">
    <property type="entry name" value="CUE"/>
    <property type="match status" value="1"/>
</dbReference>
<reference evidence="4" key="1">
    <citation type="submission" date="2021-09" db="EMBL/GenBank/DDBJ databases">
        <authorList>
            <person name="Martin H S."/>
        </authorList>
    </citation>
    <scope>NUCLEOTIDE SEQUENCE</scope>
</reference>
<feature type="signal peptide" evidence="2">
    <location>
        <begin position="1"/>
        <end position="27"/>
    </location>
</feature>
<dbReference type="Gene3D" id="1.10.8.10">
    <property type="entry name" value="DNA helicase RuvA subunit, C-terminal domain"/>
    <property type="match status" value="1"/>
</dbReference>
<dbReference type="GO" id="GO:0043130">
    <property type="term" value="F:ubiquitin binding"/>
    <property type="evidence" value="ECO:0007669"/>
    <property type="project" value="InterPro"/>
</dbReference>
<feature type="chain" id="PRO_5035301408" evidence="2">
    <location>
        <begin position="28"/>
        <end position="180"/>
    </location>
</feature>
<proteinExistence type="predicted"/>
<organism evidence="4 5">
    <name type="scientific">Danaus chrysippus</name>
    <name type="common">African queen</name>
    <dbReference type="NCBI Taxonomy" id="151541"/>
    <lineage>
        <taxon>Eukaryota</taxon>
        <taxon>Metazoa</taxon>
        <taxon>Ecdysozoa</taxon>
        <taxon>Arthropoda</taxon>
        <taxon>Hexapoda</taxon>
        <taxon>Insecta</taxon>
        <taxon>Pterygota</taxon>
        <taxon>Neoptera</taxon>
        <taxon>Endopterygota</taxon>
        <taxon>Lepidoptera</taxon>
        <taxon>Glossata</taxon>
        <taxon>Ditrysia</taxon>
        <taxon>Papilionoidea</taxon>
        <taxon>Nymphalidae</taxon>
        <taxon>Danainae</taxon>
        <taxon>Danaini</taxon>
        <taxon>Danaina</taxon>
        <taxon>Danaus</taxon>
        <taxon>Anosia</taxon>
    </lineage>
</organism>
<evidence type="ECO:0000313" key="4">
    <source>
        <dbReference type="EMBL" id="CAG9563694.1"/>
    </source>
</evidence>
<feature type="region of interest" description="Disordered" evidence="1">
    <location>
        <begin position="160"/>
        <end position="180"/>
    </location>
</feature>
<evidence type="ECO:0000313" key="5">
    <source>
        <dbReference type="Proteomes" id="UP000789524"/>
    </source>
</evidence>
<dbReference type="EMBL" id="CAKASE010000050">
    <property type="protein sequence ID" value="CAG9563694.1"/>
    <property type="molecule type" value="Genomic_DNA"/>
</dbReference>
<gene>
    <name evidence="4" type="ORF">DCHRY22_LOCUS4799</name>
</gene>
<feature type="domain" description="CUE" evidence="3">
    <location>
        <begin position="54"/>
        <end position="96"/>
    </location>
</feature>
<dbReference type="Proteomes" id="UP000789524">
    <property type="component" value="Unassembled WGS sequence"/>
</dbReference>
<evidence type="ECO:0000256" key="1">
    <source>
        <dbReference type="SAM" id="MobiDB-lite"/>
    </source>
</evidence>
<comment type="caution">
    <text evidence="4">The sequence shown here is derived from an EMBL/GenBank/DDBJ whole genome shotgun (WGS) entry which is preliminary data.</text>
</comment>
<accession>A0A8J2W1D6</accession>
<dbReference type="Pfam" id="PF02845">
    <property type="entry name" value="CUE"/>
    <property type="match status" value="1"/>
</dbReference>
<dbReference type="OrthoDB" id="3824970at2759"/>
<evidence type="ECO:0000259" key="3">
    <source>
        <dbReference type="PROSITE" id="PS51140"/>
    </source>
</evidence>